<protein>
    <submittedName>
        <fullName evidence="2">Uncharacterized protein</fullName>
    </submittedName>
</protein>
<feature type="chain" id="PRO_5002435591" evidence="1">
    <location>
        <begin position="17"/>
        <end position="54"/>
    </location>
</feature>
<evidence type="ECO:0000313" key="2">
    <source>
        <dbReference type="EMBL" id="JAI05482.1"/>
    </source>
</evidence>
<name>A0A0E9XSS7_ANGAN</name>
<dbReference type="EMBL" id="GBXM01003096">
    <property type="protein sequence ID" value="JAI05482.1"/>
    <property type="molecule type" value="Transcribed_RNA"/>
</dbReference>
<reference evidence="2" key="2">
    <citation type="journal article" date="2015" name="Fish Shellfish Immunol.">
        <title>Early steps in the European eel (Anguilla anguilla)-Vibrio vulnificus interaction in the gills: Role of the RtxA13 toxin.</title>
        <authorList>
            <person name="Callol A."/>
            <person name="Pajuelo D."/>
            <person name="Ebbesson L."/>
            <person name="Teles M."/>
            <person name="MacKenzie S."/>
            <person name="Amaro C."/>
        </authorList>
    </citation>
    <scope>NUCLEOTIDE SEQUENCE</scope>
</reference>
<proteinExistence type="predicted"/>
<evidence type="ECO:0000256" key="1">
    <source>
        <dbReference type="SAM" id="SignalP"/>
    </source>
</evidence>
<keyword evidence="1" id="KW-0732">Signal</keyword>
<feature type="signal peptide" evidence="1">
    <location>
        <begin position="1"/>
        <end position="16"/>
    </location>
</feature>
<organism evidence="2">
    <name type="scientific">Anguilla anguilla</name>
    <name type="common">European freshwater eel</name>
    <name type="synonym">Muraena anguilla</name>
    <dbReference type="NCBI Taxonomy" id="7936"/>
    <lineage>
        <taxon>Eukaryota</taxon>
        <taxon>Metazoa</taxon>
        <taxon>Chordata</taxon>
        <taxon>Craniata</taxon>
        <taxon>Vertebrata</taxon>
        <taxon>Euteleostomi</taxon>
        <taxon>Actinopterygii</taxon>
        <taxon>Neopterygii</taxon>
        <taxon>Teleostei</taxon>
        <taxon>Anguilliformes</taxon>
        <taxon>Anguillidae</taxon>
        <taxon>Anguilla</taxon>
    </lineage>
</organism>
<accession>A0A0E9XSS7</accession>
<dbReference type="AlphaFoldDB" id="A0A0E9XSS7"/>
<sequence length="54" mass="6472">MKIVCMFCWLRSYCQGVLLPIDLFLTDISSFSGLKIRSEIQSIQSIYYYYYSHF</sequence>
<reference evidence="2" key="1">
    <citation type="submission" date="2014-11" db="EMBL/GenBank/DDBJ databases">
        <authorList>
            <person name="Amaro Gonzalez C."/>
        </authorList>
    </citation>
    <scope>NUCLEOTIDE SEQUENCE</scope>
</reference>